<feature type="region of interest" description="Disordered" evidence="1">
    <location>
        <begin position="204"/>
        <end position="261"/>
    </location>
</feature>
<organism evidence="3">
    <name type="scientific">Melampsora larici-populina (strain 98AG31 / pathotype 3-4-7)</name>
    <name type="common">Poplar leaf rust fungus</name>
    <dbReference type="NCBI Taxonomy" id="747676"/>
    <lineage>
        <taxon>Eukaryota</taxon>
        <taxon>Fungi</taxon>
        <taxon>Dikarya</taxon>
        <taxon>Basidiomycota</taxon>
        <taxon>Pucciniomycotina</taxon>
        <taxon>Pucciniomycetes</taxon>
        <taxon>Pucciniales</taxon>
        <taxon>Melampsoraceae</taxon>
        <taxon>Melampsora</taxon>
    </lineage>
</organism>
<dbReference type="VEuPathDB" id="FungiDB:MELLADRAFT_68895"/>
<feature type="region of interest" description="Disordered" evidence="1">
    <location>
        <begin position="145"/>
        <end position="172"/>
    </location>
</feature>
<dbReference type="GeneID" id="18931129"/>
<feature type="compositionally biased region" description="Polar residues" evidence="1">
    <location>
        <begin position="145"/>
        <end position="164"/>
    </location>
</feature>
<dbReference type="OrthoDB" id="2501867at2759"/>
<dbReference type="KEGG" id="mlr:MELLADRAFT_68895"/>
<dbReference type="InParanoid" id="F4S8H2"/>
<evidence type="ECO:0000313" key="3">
    <source>
        <dbReference type="Proteomes" id="UP000001072"/>
    </source>
</evidence>
<dbReference type="eggNOG" id="ENOG502SZZ2">
    <property type="taxonomic scope" value="Eukaryota"/>
</dbReference>
<dbReference type="EMBL" id="GL883165">
    <property type="protein sequence ID" value="EGF99040.1"/>
    <property type="molecule type" value="Genomic_DNA"/>
</dbReference>
<name>F4S8H2_MELLP</name>
<feature type="compositionally biased region" description="Low complexity" evidence="1">
    <location>
        <begin position="210"/>
        <end position="251"/>
    </location>
</feature>
<gene>
    <name evidence="2" type="ORF">MELLADRAFT_68895</name>
</gene>
<dbReference type="RefSeq" id="XP_007417684.1">
    <property type="nucleotide sequence ID" value="XM_007417622.1"/>
</dbReference>
<dbReference type="HOGENOM" id="CLU_618316_0_0_1"/>
<sequence>MGGWSAKESWGYYLRFRPIVNTGTDFQVRDDVSRLYRVKLRSCIATTFSNPNMSFRRHASKPRPLDRLPSSPTHYAPLVSSPLVTHCTRSSSPVSYVSSSCDPPMASSPVSGKGYMPLSDLIEPEPASDDTEMQLEDTFVQSNLSHLGQPSIGNFHPSASSSPGPSWLPTLAAPRTFPNNMIHSAHSGLDTTKSHRSASFKQPIFHSSHRSSPSQTSDPPSSSPTPGSKRAFKSRFSSPQGSSSPSRLRQQAASRIRENQRKGLLTSRRILLEGFLPGGTDQMADGDWTAEEFAILEATDRKENFNARRRWTHGLNEEQLNPDELIAEEEMMGEQYDELPPDEDSDPSQIYAAYQSGENALNCDDYNPQLGQQQASDAWRSLGDILTTSPAICPACHTSGLGPTQSSPPDVQCRSCAWSLSSETLSIIDQEFLNHGLVDMFPS</sequence>
<proteinExistence type="predicted"/>
<evidence type="ECO:0000313" key="2">
    <source>
        <dbReference type="EMBL" id="EGF99040.1"/>
    </source>
</evidence>
<protein>
    <submittedName>
        <fullName evidence="2">Uncharacterized protein</fullName>
    </submittedName>
</protein>
<dbReference type="Proteomes" id="UP000001072">
    <property type="component" value="Unassembled WGS sequence"/>
</dbReference>
<dbReference type="AlphaFoldDB" id="F4S8H2"/>
<evidence type="ECO:0000256" key="1">
    <source>
        <dbReference type="SAM" id="MobiDB-lite"/>
    </source>
</evidence>
<accession>F4S8H2</accession>
<keyword evidence="3" id="KW-1185">Reference proteome</keyword>
<reference evidence="3" key="1">
    <citation type="journal article" date="2011" name="Proc. Natl. Acad. Sci. U.S.A.">
        <title>Obligate biotrophy features unraveled by the genomic analysis of rust fungi.</title>
        <authorList>
            <person name="Duplessis S."/>
            <person name="Cuomo C.A."/>
            <person name="Lin Y.-C."/>
            <person name="Aerts A."/>
            <person name="Tisserant E."/>
            <person name="Veneault-Fourrey C."/>
            <person name="Joly D.L."/>
            <person name="Hacquard S."/>
            <person name="Amselem J."/>
            <person name="Cantarel B.L."/>
            <person name="Chiu R."/>
            <person name="Coutinho P.M."/>
            <person name="Feau N."/>
            <person name="Field M."/>
            <person name="Frey P."/>
            <person name="Gelhaye E."/>
            <person name="Goldberg J."/>
            <person name="Grabherr M.G."/>
            <person name="Kodira C.D."/>
            <person name="Kohler A."/>
            <person name="Kuees U."/>
            <person name="Lindquist E.A."/>
            <person name="Lucas S.M."/>
            <person name="Mago R."/>
            <person name="Mauceli E."/>
            <person name="Morin E."/>
            <person name="Murat C."/>
            <person name="Pangilinan J.L."/>
            <person name="Park R."/>
            <person name="Pearson M."/>
            <person name="Quesneville H."/>
            <person name="Rouhier N."/>
            <person name="Sakthikumar S."/>
            <person name="Salamov A.A."/>
            <person name="Schmutz J."/>
            <person name="Selles B."/>
            <person name="Shapiro H."/>
            <person name="Tanguay P."/>
            <person name="Tuskan G.A."/>
            <person name="Henrissat B."/>
            <person name="Van de Peer Y."/>
            <person name="Rouze P."/>
            <person name="Ellis J.G."/>
            <person name="Dodds P.N."/>
            <person name="Schein J.E."/>
            <person name="Zhong S."/>
            <person name="Hamelin R.C."/>
            <person name="Grigoriev I.V."/>
            <person name="Szabo L.J."/>
            <person name="Martin F."/>
        </authorList>
    </citation>
    <scope>NUCLEOTIDE SEQUENCE [LARGE SCALE GENOMIC DNA]</scope>
    <source>
        <strain evidence="3">98AG31 / pathotype 3-4-7</strain>
    </source>
</reference>